<evidence type="ECO:0000256" key="1">
    <source>
        <dbReference type="SAM" id="SignalP"/>
    </source>
</evidence>
<dbReference type="Gene3D" id="3.30.1150.10">
    <property type="match status" value="1"/>
</dbReference>
<keyword evidence="1" id="KW-0732">Signal</keyword>
<evidence type="ECO:0000259" key="2">
    <source>
        <dbReference type="Pfam" id="PF03544"/>
    </source>
</evidence>
<dbReference type="GO" id="GO:0055085">
    <property type="term" value="P:transmembrane transport"/>
    <property type="evidence" value="ECO:0007669"/>
    <property type="project" value="InterPro"/>
</dbReference>
<name>I2GBQ3_9BACT</name>
<dbReference type="EMBL" id="CAIT01000004">
    <property type="protein sequence ID" value="CCH51327.1"/>
    <property type="molecule type" value="Genomic_DNA"/>
</dbReference>
<dbReference type="RefSeq" id="WP_009279915.1">
    <property type="nucleotide sequence ID" value="NZ_CAIT01000004.1"/>
</dbReference>
<dbReference type="Proteomes" id="UP000009309">
    <property type="component" value="Unassembled WGS sequence"/>
</dbReference>
<feature type="domain" description="TonB C-terminal" evidence="2">
    <location>
        <begin position="42"/>
        <end position="113"/>
    </location>
</feature>
<feature type="chain" id="PRO_5003659620" description="TonB C-terminal domain-containing protein" evidence="1">
    <location>
        <begin position="25"/>
        <end position="116"/>
    </location>
</feature>
<dbReference type="Pfam" id="PF03544">
    <property type="entry name" value="TonB_C"/>
    <property type="match status" value="1"/>
</dbReference>
<organism evidence="3 4">
    <name type="scientific">Fibrisoma limi BUZ 3</name>
    <dbReference type="NCBI Taxonomy" id="1185876"/>
    <lineage>
        <taxon>Bacteria</taxon>
        <taxon>Pseudomonadati</taxon>
        <taxon>Bacteroidota</taxon>
        <taxon>Cytophagia</taxon>
        <taxon>Cytophagales</taxon>
        <taxon>Spirosomataceae</taxon>
        <taxon>Fibrisoma</taxon>
    </lineage>
</organism>
<proteinExistence type="predicted"/>
<sequence length="116" mass="13147">MKLILFTICTLLSLCTALNQTSSARPHDPTGPKILSRQVARYLTYPDVLQQADRAGVVVISFRIDTRQRMADIRVHSKDESLNAELIRQLLGKPMLGAGLDTQIRHMVRIRFTMKD</sequence>
<comment type="caution">
    <text evidence="3">The sequence shown here is derived from an EMBL/GenBank/DDBJ whole genome shotgun (WGS) entry which is preliminary data.</text>
</comment>
<gene>
    <name evidence="3" type="ORF">BN8_00245</name>
</gene>
<dbReference type="AlphaFoldDB" id="I2GBQ3"/>
<protein>
    <recommendedName>
        <fullName evidence="2">TonB C-terminal domain-containing protein</fullName>
    </recommendedName>
</protein>
<evidence type="ECO:0000313" key="3">
    <source>
        <dbReference type="EMBL" id="CCH51327.1"/>
    </source>
</evidence>
<reference evidence="3 4" key="1">
    <citation type="journal article" date="2012" name="J. Bacteriol.">
        <title>Genome Sequence of the Filamentous Bacterium Fibrisoma limi BUZ 3T.</title>
        <authorList>
            <person name="Filippini M."/>
            <person name="Qi W."/>
            <person name="Jaenicke S."/>
            <person name="Goesmann A."/>
            <person name="Smits T.H."/>
            <person name="Bagheri H.C."/>
        </authorList>
    </citation>
    <scope>NUCLEOTIDE SEQUENCE [LARGE SCALE GENOMIC DNA]</scope>
    <source>
        <strain evidence="4">BUZ 3T</strain>
    </source>
</reference>
<dbReference type="STRING" id="1185876.BN8_00245"/>
<keyword evidence="4" id="KW-1185">Reference proteome</keyword>
<accession>I2GBQ3</accession>
<dbReference type="InterPro" id="IPR037682">
    <property type="entry name" value="TonB_C"/>
</dbReference>
<dbReference type="OrthoDB" id="958065at2"/>
<dbReference type="SUPFAM" id="SSF74653">
    <property type="entry name" value="TolA/TonB C-terminal domain"/>
    <property type="match status" value="1"/>
</dbReference>
<feature type="signal peptide" evidence="1">
    <location>
        <begin position="1"/>
        <end position="24"/>
    </location>
</feature>
<evidence type="ECO:0000313" key="4">
    <source>
        <dbReference type="Proteomes" id="UP000009309"/>
    </source>
</evidence>